<dbReference type="SUPFAM" id="SSF46626">
    <property type="entry name" value="Cytochrome c"/>
    <property type="match status" value="1"/>
</dbReference>
<dbReference type="Pfam" id="PF07635">
    <property type="entry name" value="PSCyt1"/>
    <property type="match status" value="1"/>
</dbReference>
<feature type="domain" description="Cytochrome c" evidence="6">
    <location>
        <begin position="14"/>
        <end position="121"/>
    </location>
</feature>
<protein>
    <submittedName>
        <fullName evidence="7">DUF1549 domain-containing protein</fullName>
    </submittedName>
</protein>
<dbReference type="Gene3D" id="2.60.120.260">
    <property type="entry name" value="Galactose-binding domain-like"/>
    <property type="match status" value="1"/>
</dbReference>
<dbReference type="InterPro" id="IPR036909">
    <property type="entry name" value="Cyt_c-like_dom_sf"/>
</dbReference>
<evidence type="ECO:0000256" key="3">
    <source>
        <dbReference type="ARBA" id="ARBA00023004"/>
    </source>
</evidence>
<evidence type="ECO:0000256" key="2">
    <source>
        <dbReference type="ARBA" id="ARBA00022723"/>
    </source>
</evidence>
<dbReference type="EMBL" id="JAENIK010000009">
    <property type="protein sequence ID" value="MBK1815564.1"/>
    <property type="molecule type" value="Genomic_DNA"/>
</dbReference>
<dbReference type="GO" id="GO:0046872">
    <property type="term" value="F:metal ion binding"/>
    <property type="evidence" value="ECO:0007669"/>
    <property type="project" value="UniProtKB-KW"/>
</dbReference>
<accession>A0A934R2C8</accession>
<dbReference type="GO" id="GO:0020037">
    <property type="term" value="F:heme binding"/>
    <property type="evidence" value="ECO:0007669"/>
    <property type="project" value="InterPro"/>
</dbReference>
<dbReference type="AlphaFoldDB" id="A0A934R2C8"/>
<evidence type="ECO:0000256" key="5">
    <source>
        <dbReference type="SAM" id="SignalP"/>
    </source>
</evidence>
<dbReference type="RefSeq" id="WP_200350527.1">
    <property type="nucleotide sequence ID" value="NZ_BAABHZ010000008.1"/>
</dbReference>
<evidence type="ECO:0000256" key="4">
    <source>
        <dbReference type="PROSITE-ProRule" id="PRU00433"/>
    </source>
</evidence>
<dbReference type="Pfam" id="PF07587">
    <property type="entry name" value="PSD1"/>
    <property type="match status" value="1"/>
</dbReference>
<dbReference type="GO" id="GO:0009055">
    <property type="term" value="F:electron transfer activity"/>
    <property type="evidence" value="ECO:0007669"/>
    <property type="project" value="InterPro"/>
</dbReference>
<keyword evidence="3 4" id="KW-0408">Iron</keyword>
<feature type="chain" id="PRO_5036700713" evidence="5">
    <location>
        <begin position="30"/>
        <end position="804"/>
    </location>
</feature>
<keyword evidence="8" id="KW-1185">Reference proteome</keyword>
<gene>
    <name evidence="7" type="ORF">JIN84_08055</name>
</gene>
<keyword evidence="5" id="KW-0732">Signal</keyword>
<evidence type="ECO:0000256" key="1">
    <source>
        <dbReference type="ARBA" id="ARBA00022617"/>
    </source>
</evidence>
<dbReference type="InterPro" id="IPR022655">
    <property type="entry name" value="DUF1553"/>
</dbReference>
<keyword evidence="2 4" id="KW-0479">Metal-binding</keyword>
<evidence type="ECO:0000313" key="7">
    <source>
        <dbReference type="EMBL" id="MBK1815564.1"/>
    </source>
</evidence>
<evidence type="ECO:0000259" key="6">
    <source>
        <dbReference type="PROSITE" id="PS51007"/>
    </source>
</evidence>
<dbReference type="PROSITE" id="PS51007">
    <property type="entry name" value="CYTC"/>
    <property type="match status" value="1"/>
</dbReference>
<dbReference type="PANTHER" id="PTHR35889:SF3">
    <property type="entry name" value="F-BOX DOMAIN-CONTAINING PROTEIN"/>
    <property type="match status" value="1"/>
</dbReference>
<evidence type="ECO:0000313" key="8">
    <source>
        <dbReference type="Proteomes" id="UP000600139"/>
    </source>
</evidence>
<organism evidence="7 8">
    <name type="scientific">Luteolibacter yonseiensis</name>
    <dbReference type="NCBI Taxonomy" id="1144680"/>
    <lineage>
        <taxon>Bacteria</taxon>
        <taxon>Pseudomonadati</taxon>
        <taxon>Verrucomicrobiota</taxon>
        <taxon>Verrucomicrobiia</taxon>
        <taxon>Verrucomicrobiales</taxon>
        <taxon>Verrucomicrobiaceae</taxon>
        <taxon>Luteolibacter</taxon>
    </lineage>
</organism>
<feature type="signal peptide" evidence="5">
    <location>
        <begin position="1"/>
        <end position="29"/>
    </location>
</feature>
<sequence>MTLSQPASRNRLVAYGTCGFALFSSLAAAPDFVHEVAPILKKHCTECHTATKKKAGFSMDTEESFRAGSENGAVVDAAHPEKSLLLELISTDDEDVRMPPKGKGLNDEQVEVIRAWLAEGAKWEPGFAFKKPAYEPPLRPRNPELPAAVDGRTNPIDRIIDHYLAQKNAPRPAPLDDTAFIRRVHLDLVGLLPDVETVRTFAADTSPDKREKLVDTLLADKTAYTEHWLTFWNDLLRNDYAGTGYIDGGRKQISGWLYQALYDNMPYDQFVRQLVAPTAESEGFADGIKWRGSVSAAQITPMQYAQSVGQTFLGINLKCASCHDSFVDRWKLSEAYGLAAIYSDEQLEMFRCDKPTGKKAEPAWLFPELGSVDASLPRAERLKQLAALITHPENGRTPRAVTNRLWQRLMGRGIVHPVDAMQSAPWNEDLLDFLGANLAANHQDLKQTLRLICLSQAYQSKSESFEEAPKELDYVYKGPRPKRLTAEEFTDAIWQICGTAPGKIDAPVTRHSTADGPGISQTAAWLWSDLAEVPAGKKITLRKNFQLAKVPDFAAAVASADNSFELYVNGTKAGEGTSWEDPTSIPLNGLLKSGQNEVLFVVTNGGAGPNPAGGIFHALLKQGDKWAEIASDTGWEATAEIPDARGRFKSPPRDWKPAVAIAANPWAKATQQVSARLAATVTPLPMVRASLLKSDLLMRTLGRPNREQIVSTRPTDLATLEAMDLNNGAILDMRLAEGAKALLDRKFASSAALASYVWQAALARDPTPEEMRLALTLLGTKPGVTATQDFLWGIFMLPEFQIVR</sequence>
<dbReference type="InterPro" id="IPR011444">
    <property type="entry name" value="DUF1549"/>
</dbReference>
<dbReference type="Proteomes" id="UP000600139">
    <property type="component" value="Unassembled WGS sequence"/>
</dbReference>
<name>A0A934R2C8_9BACT</name>
<dbReference type="InterPro" id="IPR011429">
    <property type="entry name" value="Cyt_c_Planctomycete-type"/>
</dbReference>
<dbReference type="InterPro" id="IPR009056">
    <property type="entry name" value="Cyt_c-like_dom"/>
</dbReference>
<keyword evidence="1 4" id="KW-0349">Heme</keyword>
<comment type="caution">
    <text evidence="7">The sequence shown here is derived from an EMBL/GenBank/DDBJ whole genome shotgun (WGS) entry which is preliminary data.</text>
</comment>
<proteinExistence type="predicted"/>
<dbReference type="PANTHER" id="PTHR35889">
    <property type="entry name" value="CYCLOINULO-OLIGOSACCHARIDE FRUCTANOTRANSFERASE-RELATED"/>
    <property type="match status" value="1"/>
</dbReference>
<reference evidence="7" key="1">
    <citation type="submission" date="2021-01" db="EMBL/GenBank/DDBJ databases">
        <title>Modified the classification status of verrucomicrobia.</title>
        <authorList>
            <person name="Feng X."/>
        </authorList>
    </citation>
    <scope>NUCLEOTIDE SEQUENCE</scope>
    <source>
        <strain evidence="7">JCM 18052</strain>
    </source>
</reference>
<dbReference type="Pfam" id="PF07583">
    <property type="entry name" value="PSCyt2"/>
    <property type="match status" value="1"/>
</dbReference>